<dbReference type="PANTHER" id="PTHR11009">
    <property type="entry name" value="DER1-LIKE PROTEIN, DERLIN"/>
    <property type="match status" value="1"/>
</dbReference>
<dbReference type="GO" id="GO:0006950">
    <property type="term" value="P:response to stress"/>
    <property type="evidence" value="ECO:0007669"/>
    <property type="project" value="UniProtKB-ARBA"/>
</dbReference>
<comment type="function">
    <text evidence="7">May be involved in the degradation of misfolded endoplasmic reticulum (ER) luminal proteins.</text>
</comment>
<feature type="region of interest" description="Disordered" evidence="8">
    <location>
        <begin position="225"/>
        <end position="271"/>
    </location>
</feature>
<evidence type="ECO:0000256" key="8">
    <source>
        <dbReference type="SAM" id="MobiDB-lite"/>
    </source>
</evidence>
<organism evidence="9 10">
    <name type="scientific">Hesseltinella vesiculosa</name>
    <dbReference type="NCBI Taxonomy" id="101127"/>
    <lineage>
        <taxon>Eukaryota</taxon>
        <taxon>Fungi</taxon>
        <taxon>Fungi incertae sedis</taxon>
        <taxon>Mucoromycota</taxon>
        <taxon>Mucoromycotina</taxon>
        <taxon>Mucoromycetes</taxon>
        <taxon>Mucorales</taxon>
        <taxon>Cunninghamellaceae</taxon>
        <taxon>Hesseltinella</taxon>
    </lineage>
</organism>
<accession>A0A1X2GQ71</accession>
<dbReference type="AlphaFoldDB" id="A0A1X2GQ71"/>
<dbReference type="OrthoDB" id="1716531at2759"/>
<dbReference type="InterPro" id="IPR035952">
    <property type="entry name" value="Rhomboid-like_sf"/>
</dbReference>
<evidence type="ECO:0000256" key="4">
    <source>
        <dbReference type="ARBA" id="ARBA00022824"/>
    </source>
</evidence>
<keyword evidence="4 7" id="KW-0256">Endoplasmic reticulum</keyword>
<gene>
    <name evidence="9" type="ORF">DM01DRAFT_1333510</name>
</gene>
<evidence type="ECO:0000256" key="5">
    <source>
        <dbReference type="ARBA" id="ARBA00022989"/>
    </source>
</evidence>
<evidence type="ECO:0000256" key="2">
    <source>
        <dbReference type="ARBA" id="ARBA00008917"/>
    </source>
</evidence>
<dbReference type="Pfam" id="PF04511">
    <property type="entry name" value="DER1"/>
    <property type="match status" value="1"/>
</dbReference>
<keyword evidence="3 7" id="KW-0812">Transmembrane</keyword>
<dbReference type="EMBL" id="MCGT01000006">
    <property type="protein sequence ID" value="ORX58896.1"/>
    <property type="molecule type" value="Genomic_DNA"/>
</dbReference>
<dbReference type="InterPro" id="IPR007599">
    <property type="entry name" value="DER1"/>
</dbReference>
<keyword evidence="10" id="KW-1185">Reference proteome</keyword>
<proteinExistence type="inferred from homology"/>
<sequence length="271" mass="30896">MPPTQPPSITQELKNFYNSIPVVTRALLVATTACSITGSLGLIPFHSLLLVWPAVTRHFQLWRLVTTFFTGHFKIHFAFNLYLLYVYANKLETEIFLNNPADLAFFFLFNGGVQLLLDRFWSNTYALQQCIMPACMYLWCRKNPQQEVTFMYGFRFKAMYLPFVIVAYEFMTSPPGPGPLPTIFGIISAHAYHYLKWEHPQQRGGRSFLETPSFLQRLLPPSRATASWQRPGVGHVWNSQGQRQQGPSTSTASSTSNLFGGRWGRGRRLGS</sequence>
<feature type="transmembrane region" description="Helical" evidence="7">
    <location>
        <begin position="64"/>
        <end position="88"/>
    </location>
</feature>
<dbReference type="Gene3D" id="1.20.1540.10">
    <property type="entry name" value="Rhomboid-like"/>
    <property type="match status" value="1"/>
</dbReference>
<dbReference type="STRING" id="101127.A0A1X2GQ71"/>
<dbReference type="GO" id="GO:0005789">
    <property type="term" value="C:endoplasmic reticulum membrane"/>
    <property type="evidence" value="ECO:0007669"/>
    <property type="project" value="UniProtKB-SubCell"/>
</dbReference>
<keyword evidence="5 7" id="KW-1133">Transmembrane helix</keyword>
<name>A0A1X2GQ71_9FUNG</name>
<evidence type="ECO:0000313" key="9">
    <source>
        <dbReference type="EMBL" id="ORX58896.1"/>
    </source>
</evidence>
<dbReference type="SUPFAM" id="SSF144091">
    <property type="entry name" value="Rhomboid-like"/>
    <property type="match status" value="1"/>
</dbReference>
<feature type="transmembrane region" description="Helical" evidence="7">
    <location>
        <begin position="26"/>
        <end position="52"/>
    </location>
</feature>
<keyword evidence="6 7" id="KW-0472">Membrane</keyword>
<evidence type="ECO:0000256" key="3">
    <source>
        <dbReference type="ARBA" id="ARBA00022692"/>
    </source>
</evidence>
<comment type="caution">
    <text evidence="9">The sequence shown here is derived from an EMBL/GenBank/DDBJ whole genome shotgun (WGS) entry which is preliminary data.</text>
</comment>
<evidence type="ECO:0000256" key="6">
    <source>
        <dbReference type="ARBA" id="ARBA00023136"/>
    </source>
</evidence>
<reference evidence="9 10" key="1">
    <citation type="submission" date="2016-07" db="EMBL/GenBank/DDBJ databases">
        <title>Pervasive Adenine N6-methylation of Active Genes in Fungi.</title>
        <authorList>
            <consortium name="DOE Joint Genome Institute"/>
            <person name="Mondo S.J."/>
            <person name="Dannebaum R.O."/>
            <person name="Kuo R.C."/>
            <person name="Labutti K."/>
            <person name="Haridas S."/>
            <person name="Kuo A."/>
            <person name="Salamov A."/>
            <person name="Ahrendt S.R."/>
            <person name="Lipzen A."/>
            <person name="Sullivan W."/>
            <person name="Andreopoulos W.B."/>
            <person name="Clum A."/>
            <person name="Lindquist E."/>
            <person name="Daum C."/>
            <person name="Ramamoorthy G.K."/>
            <person name="Gryganskyi A."/>
            <person name="Culley D."/>
            <person name="Magnuson J.K."/>
            <person name="James T.Y."/>
            <person name="O'Malley M.A."/>
            <person name="Stajich J.E."/>
            <person name="Spatafora J.W."/>
            <person name="Visel A."/>
            <person name="Grigoriev I.V."/>
        </authorList>
    </citation>
    <scope>NUCLEOTIDE SEQUENCE [LARGE SCALE GENOMIC DNA]</scope>
    <source>
        <strain evidence="9 10">NRRL 3301</strain>
    </source>
</reference>
<protein>
    <recommendedName>
        <fullName evidence="7">Derlin</fullName>
    </recommendedName>
</protein>
<comment type="similarity">
    <text evidence="2 7">Belongs to the derlin family.</text>
</comment>
<comment type="subcellular location">
    <subcellularLocation>
        <location evidence="1 7">Endoplasmic reticulum membrane</location>
        <topology evidence="1 7">Multi-pass membrane protein</topology>
    </subcellularLocation>
</comment>
<comment type="caution">
    <text evidence="7">Lacks conserved residue(s) required for the propagation of feature annotation.</text>
</comment>
<evidence type="ECO:0000256" key="7">
    <source>
        <dbReference type="RuleBase" id="RU363059"/>
    </source>
</evidence>
<feature type="compositionally biased region" description="Polar residues" evidence="8">
    <location>
        <begin position="237"/>
        <end position="258"/>
    </location>
</feature>
<evidence type="ECO:0000313" key="10">
    <source>
        <dbReference type="Proteomes" id="UP000242146"/>
    </source>
</evidence>
<dbReference type="Proteomes" id="UP000242146">
    <property type="component" value="Unassembled WGS sequence"/>
</dbReference>
<evidence type="ECO:0000256" key="1">
    <source>
        <dbReference type="ARBA" id="ARBA00004477"/>
    </source>
</evidence>